<evidence type="ECO:0000313" key="2">
    <source>
        <dbReference type="Proteomes" id="UP001652581"/>
    </source>
</evidence>
<dbReference type="Proteomes" id="UP001652581">
    <property type="component" value="Chromosome 10"/>
</dbReference>
<evidence type="ECO:0000256" key="1">
    <source>
        <dbReference type="SAM" id="MobiDB-lite"/>
    </source>
</evidence>
<accession>A0ABM5DVS1</accession>
<protein>
    <submittedName>
        <fullName evidence="3">Uncharacterized protein</fullName>
    </submittedName>
</protein>
<gene>
    <name evidence="3" type="primary">LOC140698623</name>
</gene>
<sequence length="235" mass="25695">MPGALRGRTGHFLGPRCPEAALSEGPSAHSGLNEPPGSWKQHLHTAICCMRMETHLLDSLLCPVSGSHPARNKASVNVHLVYERCRPQTGVFPAVMKQPCPRRPAPPPLTPVVRPPVGSRPLLQDVWLILHFAVHWGAGTFQLDSRALTKGLSSMLTHPWAPVPLPRPQPPRPQPQQEGRLLELDTALCFLEEHAQALLAGLVELDPFLGLLLVQIRGPHAGLLKYDPSVVLLQE</sequence>
<feature type="region of interest" description="Disordered" evidence="1">
    <location>
        <begin position="1"/>
        <end position="36"/>
    </location>
</feature>
<dbReference type="GeneID" id="140698623"/>
<evidence type="ECO:0000313" key="3">
    <source>
        <dbReference type="RefSeq" id="XP_072824990.1"/>
    </source>
</evidence>
<reference evidence="3" key="1">
    <citation type="submission" date="2025-08" db="UniProtKB">
        <authorList>
            <consortium name="RefSeq"/>
        </authorList>
    </citation>
    <scope>IDENTIFICATION</scope>
</reference>
<name>A0ABM5DVS1_VICPA</name>
<organism evidence="2 3">
    <name type="scientific">Vicugna pacos</name>
    <name type="common">Alpaca</name>
    <name type="synonym">Lama pacos</name>
    <dbReference type="NCBI Taxonomy" id="30538"/>
    <lineage>
        <taxon>Eukaryota</taxon>
        <taxon>Metazoa</taxon>
        <taxon>Chordata</taxon>
        <taxon>Craniata</taxon>
        <taxon>Vertebrata</taxon>
        <taxon>Euteleostomi</taxon>
        <taxon>Mammalia</taxon>
        <taxon>Eutheria</taxon>
        <taxon>Laurasiatheria</taxon>
        <taxon>Artiodactyla</taxon>
        <taxon>Tylopoda</taxon>
        <taxon>Camelidae</taxon>
        <taxon>Vicugna</taxon>
    </lineage>
</organism>
<keyword evidence="2" id="KW-1185">Reference proteome</keyword>
<dbReference type="RefSeq" id="XP_072824990.1">
    <property type="nucleotide sequence ID" value="XM_072968889.1"/>
</dbReference>
<proteinExistence type="predicted"/>